<dbReference type="Pfam" id="PF00881">
    <property type="entry name" value="Nitroreductase"/>
    <property type="match status" value="2"/>
</dbReference>
<keyword evidence="8" id="KW-1185">Reference proteome</keyword>
<accession>A0ABY8CJA4</accession>
<comment type="cofactor">
    <cofactor evidence="1">
        <name>FMN</name>
        <dbReference type="ChEBI" id="CHEBI:58210"/>
    </cofactor>
</comment>
<evidence type="ECO:0000313" key="8">
    <source>
        <dbReference type="Proteomes" id="UP001218034"/>
    </source>
</evidence>
<evidence type="ECO:0000256" key="3">
    <source>
        <dbReference type="ARBA" id="ARBA00022630"/>
    </source>
</evidence>
<feature type="domain" description="Nitroreductase" evidence="6">
    <location>
        <begin position="24"/>
        <end position="75"/>
    </location>
</feature>
<dbReference type="InterPro" id="IPR029479">
    <property type="entry name" value="Nitroreductase"/>
</dbReference>
<feature type="domain" description="Nitroreductase" evidence="6">
    <location>
        <begin position="77"/>
        <end position="159"/>
    </location>
</feature>
<dbReference type="Gene3D" id="3.40.109.10">
    <property type="entry name" value="NADH Oxidase"/>
    <property type="match status" value="1"/>
</dbReference>
<dbReference type="PANTHER" id="PTHR43673">
    <property type="entry name" value="NAD(P)H NITROREDUCTASE YDGI-RELATED"/>
    <property type="match status" value="1"/>
</dbReference>
<evidence type="ECO:0000313" key="7">
    <source>
        <dbReference type="EMBL" id="WEL19719.1"/>
    </source>
</evidence>
<proteinExistence type="inferred from homology"/>
<sequence length="225" mass="25063">MKGLNAELQVTAVNVFDAVRNLGSFRSADDKPVERKKVGKILEAGRHAPSPGNVQSLEFIVIEEEESRAKLAEASGDPRLEEAPVAVIVLADTARMRRRIGDEFHDACNAEAASAVQGMRMVAKEEGLSSCWVTGFDQMAVKTGFGIPENVEPMGIIGLCYPRSEVEPDHRFGMNEVVFYEKYDNQVGSVFDGLEWEGLHENTEIASKKTKRFYWKLKERLSDLI</sequence>
<protein>
    <submittedName>
        <fullName evidence="7">Nitroreductase</fullName>
    </submittedName>
</protein>
<evidence type="ECO:0000256" key="5">
    <source>
        <dbReference type="ARBA" id="ARBA00023002"/>
    </source>
</evidence>
<name>A0ABY8CJA4_9ARCH</name>
<evidence type="ECO:0000259" key="6">
    <source>
        <dbReference type="Pfam" id="PF00881"/>
    </source>
</evidence>
<dbReference type="EMBL" id="CP104395">
    <property type="protein sequence ID" value="WEL19719.1"/>
    <property type="molecule type" value="Genomic_DNA"/>
</dbReference>
<reference evidence="7 8" key="1">
    <citation type="submission" date="2022-09" db="EMBL/GenBank/DDBJ databases">
        <title>Xylan utilization by haloarchaea-nanohaloarchaea associations.</title>
        <authorList>
            <person name="Yakimov M."/>
        </authorList>
    </citation>
    <scope>NUCLEOTIDE SEQUENCE [LARGE SCALE GENOMIC DNA]</scope>
    <source>
        <strain evidence="7 8">SVXNc</strain>
    </source>
</reference>
<gene>
    <name evidence="7" type="primary">nfnB</name>
    <name evidence="7" type="ORF">SVXNc_0705</name>
</gene>
<evidence type="ECO:0000256" key="4">
    <source>
        <dbReference type="ARBA" id="ARBA00022643"/>
    </source>
</evidence>
<keyword evidence="5" id="KW-0560">Oxidoreductase</keyword>
<comment type="similarity">
    <text evidence="2">Belongs to the nitroreductase family.</text>
</comment>
<evidence type="ECO:0000256" key="1">
    <source>
        <dbReference type="ARBA" id="ARBA00001917"/>
    </source>
</evidence>
<dbReference type="Proteomes" id="UP001218034">
    <property type="component" value="Chromosome"/>
</dbReference>
<dbReference type="InterPro" id="IPR000415">
    <property type="entry name" value="Nitroreductase-like"/>
</dbReference>
<evidence type="ECO:0000256" key="2">
    <source>
        <dbReference type="ARBA" id="ARBA00007118"/>
    </source>
</evidence>
<organism evidence="7 8">
    <name type="scientific">Candidatus Nanohalococcus occultus</name>
    <dbReference type="NCBI Taxonomy" id="2978047"/>
    <lineage>
        <taxon>Archaea</taxon>
        <taxon>Candidatus Nanohalarchaeota</taxon>
        <taxon>Candidatus Nanohalarchaeota incertae sedis</taxon>
        <taxon>Candidatus Nanohalococcus</taxon>
    </lineage>
</organism>
<dbReference type="SUPFAM" id="SSF55469">
    <property type="entry name" value="FMN-dependent nitroreductase-like"/>
    <property type="match status" value="1"/>
</dbReference>
<keyword evidence="4" id="KW-0288">FMN</keyword>
<keyword evidence="3" id="KW-0285">Flavoprotein</keyword>
<dbReference type="PANTHER" id="PTHR43673:SF2">
    <property type="entry name" value="NITROREDUCTASE"/>
    <property type="match status" value="1"/>
</dbReference>